<dbReference type="SUPFAM" id="SSF53335">
    <property type="entry name" value="S-adenosyl-L-methionine-dependent methyltransferases"/>
    <property type="match status" value="1"/>
</dbReference>
<proteinExistence type="predicted"/>
<gene>
    <name evidence="1" type="ORF">BDV23DRAFT_142322</name>
</gene>
<name>A0A5N7BXC2_PETAA</name>
<dbReference type="OrthoDB" id="16079at2759"/>
<dbReference type="Gene3D" id="3.40.50.150">
    <property type="entry name" value="Vaccinia Virus protein VP39"/>
    <property type="match status" value="1"/>
</dbReference>
<accession>A0A5N7BXC2</accession>
<dbReference type="Proteomes" id="UP000326877">
    <property type="component" value="Unassembled WGS sequence"/>
</dbReference>
<evidence type="ECO:0000313" key="1">
    <source>
        <dbReference type="EMBL" id="KAE8386409.1"/>
    </source>
</evidence>
<reference evidence="1" key="1">
    <citation type="submission" date="2019-04" db="EMBL/GenBank/DDBJ databases">
        <title>Friends and foes A comparative genomics studyof 23 Aspergillus species from section Flavi.</title>
        <authorList>
            <consortium name="DOE Joint Genome Institute"/>
            <person name="Kjaerbolling I."/>
            <person name="Vesth T."/>
            <person name="Frisvad J.C."/>
            <person name="Nybo J.L."/>
            <person name="Theobald S."/>
            <person name="Kildgaard S."/>
            <person name="Isbrandt T."/>
            <person name="Kuo A."/>
            <person name="Sato A."/>
            <person name="Lyhne E.K."/>
            <person name="Kogle M.E."/>
            <person name="Wiebenga A."/>
            <person name="Kun R.S."/>
            <person name="Lubbers R.J."/>
            <person name="Makela M.R."/>
            <person name="Barry K."/>
            <person name="Chovatia M."/>
            <person name="Clum A."/>
            <person name="Daum C."/>
            <person name="Haridas S."/>
            <person name="He G."/>
            <person name="LaButti K."/>
            <person name="Lipzen A."/>
            <person name="Mondo S."/>
            <person name="Riley R."/>
            <person name="Salamov A."/>
            <person name="Simmons B.A."/>
            <person name="Magnuson J.K."/>
            <person name="Henrissat B."/>
            <person name="Mortensen U.H."/>
            <person name="Larsen T.O."/>
            <person name="Devries R.P."/>
            <person name="Grigoriev I.V."/>
            <person name="Machida M."/>
            <person name="Baker S.E."/>
            <person name="Andersen M.R."/>
        </authorList>
    </citation>
    <scope>NUCLEOTIDE SEQUENCE [LARGE SCALE GENOMIC DNA]</scope>
    <source>
        <strain evidence="1">IBT 14317</strain>
    </source>
</reference>
<dbReference type="EMBL" id="ML735312">
    <property type="protein sequence ID" value="KAE8386409.1"/>
    <property type="molecule type" value="Genomic_DNA"/>
</dbReference>
<dbReference type="OMA" id="VDILDLW"/>
<dbReference type="InterPro" id="IPR029063">
    <property type="entry name" value="SAM-dependent_MTases_sf"/>
</dbReference>
<organism evidence="1">
    <name type="scientific">Petromyces alliaceus</name>
    <name type="common">Aspergillus alliaceus</name>
    <dbReference type="NCBI Taxonomy" id="209559"/>
    <lineage>
        <taxon>Eukaryota</taxon>
        <taxon>Fungi</taxon>
        <taxon>Dikarya</taxon>
        <taxon>Ascomycota</taxon>
        <taxon>Pezizomycotina</taxon>
        <taxon>Eurotiomycetes</taxon>
        <taxon>Eurotiomycetidae</taxon>
        <taxon>Eurotiales</taxon>
        <taxon>Aspergillaceae</taxon>
        <taxon>Aspergillus</taxon>
        <taxon>Aspergillus subgen. Circumdati</taxon>
    </lineage>
</organism>
<sequence length="616" mass="69658">MSKAKLSRWSPIPRFPLTDALHKCFPKSSKKQSHIRSDLVSEKLCDDILNRLSPFLLRKPAVDILDLWPGAGLWSSKVNQLLNPRRHVLIEPELATYKPLLQPLAESRSCYKLLSMNIQGFNDWESLLAAHFPEQGPSNRDNSGLLPKNDTLLILANPSSNFSKRDHYTPARWCSTFLEACMRQTGFHTYGSVRLIASLPVSDAQQVIPRTIIERKRPALLTENVALHAFEVAAPKDPSVWVNIKGWKFAADIASRVAQRAAEQNISTPPGREVPPLAMAPESPYQGKIPVPYEPRVFTQLHEKLDKKIKASNKLGKADPVRMRALTQLNKDNRDIQVRRELADKLYEIDELTKSLSRSAADPNMDSTALKPILDQIETSRSLVAQIKSDTHYGVIKELNSVFDNRRAALSTGSFDDAVLLWDRRPFEPLFIKPEETYPREYDRSIIYFEPDPNPIPLRKIKQLAPSQRNDPFRLFEAYSLTLHTRNQMTVPEFLEIIFPGRSTDDILKAIPSLAAVANKSPKPDFDNLPKTLHGPPDAANSGKNLDPATCYQENLDYDLSDVRARTLTCSILWDIFVEYQKGDTDLSAVQLSRALGATLTSFRSGEHNMPEKRYH</sequence>
<accession>A0A5N6FJ09</accession>
<protein>
    <submittedName>
        <fullName evidence="1">Uncharacterized protein</fullName>
    </submittedName>
</protein>
<dbReference type="AlphaFoldDB" id="A0A5N7BXC2"/>